<feature type="transmembrane region" description="Helical" evidence="1">
    <location>
        <begin position="53"/>
        <end position="74"/>
    </location>
</feature>
<dbReference type="EMBL" id="FUWZ01000006">
    <property type="protein sequence ID" value="SKA44314.1"/>
    <property type="molecule type" value="Genomic_DNA"/>
</dbReference>
<organism evidence="2 3">
    <name type="scientific">Chitinophaga eiseniae</name>
    <dbReference type="NCBI Taxonomy" id="634771"/>
    <lineage>
        <taxon>Bacteria</taxon>
        <taxon>Pseudomonadati</taxon>
        <taxon>Bacteroidota</taxon>
        <taxon>Chitinophagia</taxon>
        <taxon>Chitinophagales</taxon>
        <taxon>Chitinophagaceae</taxon>
        <taxon>Chitinophaga</taxon>
    </lineage>
</organism>
<evidence type="ECO:0000313" key="3">
    <source>
        <dbReference type="Proteomes" id="UP000190367"/>
    </source>
</evidence>
<dbReference type="OrthoDB" id="711075at2"/>
<keyword evidence="1" id="KW-0812">Transmembrane</keyword>
<reference evidence="3" key="1">
    <citation type="submission" date="2017-02" db="EMBL/GenBank/DDBJ databases">
        <authorList>
            <person name="Varghese N."/>
            <person name="Submissions S."/>
        </authorList>
    </citation>
    <scope>NUCLEOTIDE SEQUENCE [LARGE SCALE GENOMIC DNA]</scope>
    <source>
        <strain evidence="3">DSM 22224</strain>
    </source>
</reference>
<dbReference type="STRING" id="634771.SAMN04488128_106375"/>
<keyword evidence="1" id="KW-0472">Membrane</keyword>
<dbReference type="RefSeq" id="WP_078672718.1">
    <property type="nucleotide sequence ID" value="NZ_FUWZ01000006.1"/>
</dbReference>
<feature type="transmembrane region" description="Helical" evidence="1">
    <location>
        <begin position="28"/>
        <end position="47"/>
    </location>
</feature>
<dbReference type="Proteomes" id="UP000190367">
    <property type="component" value="Unassembled WGS sequence"/>
</dbReference>
<sequence length="168" mass="19122">MSLRDKLHVEIIPGRVSLQPNRRLLSSLAWYAGITAAIAIFLAVFYVRIGEPGRIVCFALMIYFVGHSLVDYVFRFNVRYEFDRETNAVYKENPPFGKKRLMALNEMVVFTKSGSGEWHYAMGKKKQQFVKNYKISPAFGGGKAQEQRATEFEETILNPILALVPAPL</sequence>
<name>A0A1T4TV57_9BACT</name>
<evidence type="ECO:0000313" key="2">
    <source>
        <dbReference type="EMBL" id="SKA44314.1"/>
    </source>
</evidence>
<evidence type="ECO:0000256" key="1">
    <source>
        <dbReference type="SAM" id="Phobius"/>
    </source>
</evidence>
<dbReference type="AlphaFoldDB" id="A0A1T4TV57"/>
<gene>
    <name evidence="2" type="ORF">SAMN04488128_106375</name>
</gene>
<keyword evidence="3" id="KW-1185">Reference proteome</keyword>
<accession>A0A1T4TV57</accession>
<protein>
    <submittedName>
        <fullName evidence="2">Uncharacterized protein</fullName>
    </submittedName>
</protein>
<keyword evidence="1" id="KW-1133">Transmembrane helix</keyword>
<proteinExistence type="predicted"/>